<dbReference type="RefSeq" id="WP_201949550.1">
    <property type="nucleotide sequence ID" value="NZ_JAERRJ010000008.1"/>
</dbReference>
<protein>
    <submittedName>
        <fullName evidence="1">Uncharacterized protein</fullName>
    </submittedName>
</protein>
<evidence type="ECO:0000313" key="2">
    <source>
        <dbReference type="Proteomes" id="UP000602198"/>
    </source>
</evidence>
<dbReference type="EMBL" id="JAERRJ010000008">
    <property type="protein sequence ID" value="MBL1076970.1"/>
    <property type="molecule type" value="Genomic_DNA"/>
</dbReference>
<evidence type="ECO:0000313" key="1">
    <source>
        <dbReference type="EMBL" id="MBL1076970.1"/>
    </source>
</evidence>
<accession>A0ABS1M8K0</accession>
<name>A0ABS1M8K0_9NOCA</name>
<sequence length="96" mass="10465">MDAMIAAVCPARAEPLQQPYEGQTPERLLAKDFTSDGKMILDSFISPVTVGDTGSATIVTHYENDEKNGAVLPNPPFRQHFTKQSGEWKVCEVSPG</sequence>
<keyword evidence="2" id="KW-1185">Reference proteome</keyword>
<dbReference type="Proteomes" id="UP000602198">
    <property type="component" value="Unassembled WGS sequence"/>
</dbReference>
<proteinExistence type="predicted"/>
<gene>
    <name evidence="1" type="ORF">JK358_21470</name>
</gene>
<organism evidence="1 2">
    <name type="scientific">Nocardia acididurans</name>
    <dbReference type="NCBI Taxonomy" id="2802282"/>
    <lineage>
        <taxon>Bacteria</taxon>
        <taxon>Bacillati</taxon>
        <taxon>Actinomycetota</taxon>
        <taxon>Actinomycetes</taxon>
        <taxon>Mycobacteriales</taxon>
        <taxon>Nocardiaceae</taxon>
        <taxon>Nocardia</taxon>
    </lineage>
</organism>
<reference evidence="1 2" key="1">
    <citation type="submission" date="2021-01" db="EMBL/GenBank/DDBJ databases">
        <title>WGS of actinomycetes isolated from Thailand.</title>
        <authorList>
            <person name="Thawai C."/>
        </authorList>
    </citation>
    <scope>NUCLEOTIDE SEQUENCE [LARGE SCALE GENOMIC DNA]</scope>
    <source>
        <strain evidence="1 2">LPG 2</strain>
    </source>
</reference>
<comment type="caution">
    <text evidence="1">The sequence shown here is derived from an EMBL/GenBank/DDBJ whole genome shotgun (WGS) entry which is preliminary data.</text>
</comment>